<evidence type="ECO:0000313" key="2">
    <source>
        <dbReference type="EMBL" id="AKM81893.1"/>
    </source>
</evidence>
<evidence type="ECO:0000256" key="1">
    <source>
        <dbReference type="SAM" id="Phobius"/>
    </source>
</evidence>
<dbReference type="NCBIfam" id="TIGR02532">
    <property type="entry name" value="IV_pilin_GFxxxE"/>
    <property type="match status" value="1"/>
</dbReference>
<reference evidence="2 3" key="1">
    <citation type="journal article" date="2015" name="Nature">
        <title>rRNA introns, odd ribosomes, and small enigmatic genomes across a large radiation of phyla.</title>
        <authorList>
            <person name="Brown C.T."/>
            <person name="Hug L.A."/>
            <person name="Thomas B.C."/>
            <person name="Sharon I."/>
            <person name="Castelle C.J."/>
            <person name="Singh A."/>
            <person name="Wilkins M.J."/>
            <person name="Williams K.H."/>
            <person name="Banfield J.F."/>
        </authorList>
    </citation>
    <scope>NUCLEOTIDE SEQUENCE [LARGE SCALE GENOMIC DNA]</scope>
</reference>
<dbReference type="AlphaFoldDB" id="A0A0G4B396"/>
<dbReference type="SUPFAM" id="SSF54523">
    <property type="entry name" value="Pili subunits"/>
    <property type="match status" value="1"/>
</dbReference>
<protein>
    <submittedName>
        <fullName evidence="2">Uncharacterized protein</fullName>
    </submittedName>
</protein>
<dbReference type="InterPro" id="IPR012902">
    <property type="entry name" value="N_methyl_site"/>
</dbReference>
<accession>A0A0G4B396</accession>
<dbReference type="InterPro" id="IPR045584">
    <property type="entry name" value="Pilin-like"/>
</dbReference>
<dbReference type="Proteomes" id="UP000035648">
    <property type="component" value="Chromosome"/>
</dbReference>
<keyword evidence="1" id="KW-0472">Membrane</keyword>
<dbReference type="EMBL" id="CP011213">
    <property type="protein sequence ID" value="AKM81893.1"/>
    <property type="molecule type" value="Genomic_DNA"/>
</dbReference>
<feature type="transmembrane region" description="Helical" evidence="1">
    <location>
        <begin position="12"/>
        <end position="32"/>
    </location>
</feature>
<evidence type="ECO:0000313" key="3">
    <source>
        <dbReference type="Proteomes" id="UP000035648"/>
    </source>
</evidence>
<keyword evidence="1" id="KW-0812">Transmembrane</keyword>
<dbReference type="STRING" id="1618337.UT28_C0001G0074"/>
<sequence>MMKTSKGFTLAEMMVVIGIVGILGALSFSSYYTVRKVRDVQVAAQKTSDTILRARSYAISPKNMGVSSVWVNVITSPTKKLTVTENSALGARIFESTLPSSITISGGPISFNASGQTAKKSLVLTGPTGESYKVNVFQNGSVDVKKN</sequence>
<organism evidence="2 3">
    <name type="scientific">Berkelbacteria bacterium GW2011_GWE1_39_12</name>
    <dbReference type="NCBI Taxonomy" id="1618337"/>
    <lineage>
        <taxon>Bacteria</taxon>
        <taxon>Candidatus Berkelbacteria</taxon>
    </lineage>
</organism>
<dbReference type="Pfam" id="PF07963">
    <property type="entry name" value="N_methyl"/>
    <property type="match status" value="1"/>
</dbReference>
<dbReference type="KEGG" id="bbgw:UT28_C0001G0074"/>
<gene>
    <name evidence="2" type="ORF">UT28_C0001G0074</name>
</gene>
<proteinExistence type="predicted"/>
<keyword evidence="1" id="KW-1133">Transmembrane helix</keyword>
<dbReference type="Gene3D" id="3.30.700.10">
    <property type="entry name" value="Glycoprotein, Type 4 Pilin"/>
    <property type="match status" value="1"/>
</dbReference>
<name>A0A0G4B396_9BACT</name>